<evidence type="ECO:0000313" key="2">
    <source>
        <dbReference type="EMBL" id="RBB34920.1"/>
    </source>
</evidence>
<dbReference type="PROSITE" id="PS51257">
    <property type="entry name" value="PROKAR_LIPOPROTEIN"/>
    <property type="match status" value="1"/>
</dbReference>
<sequence>MKHKIDRAALVRGACVTLVAALAGGCAGTAQQNAQQAAAVGSGSSYTCYPTQADGQVTAGKGANGCYFVLHDPATKQPLPNTHYAFALYTSAAQDNQELEVEGTTDAQGRTAYVRSAAPIDAARMVLVRTIGDGPMGRIPVLVRPTDGKRVPFAKYKVIGCNGPYEGTTDETGRGVMYRCKTQSKIDVSFYSSRP</sequence>
<organism evidence="2 3">
    <name type="scientific">Burkholderia reimsis</name>
    <dbReference type="NCBI Taxonomy" id="2234132"/>
    <lineage>
        <taxon>Bacteria</taxon>
        <taxon>Pseudomonadati</taxon>
        <taxon>Pseudomonadota</taxon>
        <taxon>Betaproteobacteria</taxon>
        <taxon>Burkholderiales</taxon>
        <taxon>Burkholderiaceae</taxon>
        <taxon>Burkholderia</taxon>
    </lineage>
</organism>
<dbReference type="GeneID" id="56664468"/>
<evidence type="ECO:0000313" key="3">
    <source>
        <dbReference type="Proteomes" id="UP000252458"/>
    </source>
</evidence>
<dbReference type="Proteomes" id="UP000252458">
    <property type="component" value="Unassembled WGS sequence"/>
</dbReference>
<comment type="caution">
    <text evidence="2">The sequence shown here is derived from an EMBL/GenBank/DDBJ whole genome shotgun (WGS) entry which is preliminary data.</text>
</comment>
<dbReference type="AlphaFoldDB" id="A0A365QLX3"/>
<name>A0A365QLX3_9BURK</name>
<dbReference type="RefSeq" id="WP_059706632.1">
    <property type="nucleotide sequence ID" value="NZ_QMFZ01000032.1"/>
</dbReference>
<protein>
    <recommendedName>
        <fullName evidence="4">Lipoprotein</fullName>
    </recommendedName>
</protein>
<evidence type="ECO:0000256" key="1">
    <source>
        <dbReference type="SAM" id="SignalP"/>
    </source>
</evidence>
<feature type="chain" id="PRO_5016734867" description="Lipoprotein" evidence="1">
    <location>
        <begin position="24"/>
        <end position="195"/>
    </location>
</feature>
<reference evidence="2 3" key="1">
    <citation type="submission" date="2018-06" db="EMBL/GenBank/DDBJ databases">
        <title>Draft genome sequence of Burkholderia reimsis strain BE51 isolated from a French agricultural soil.</title>
        <authorList>
            <person name="Esmaeel Q."/>
        </authorList>
    </citation>
    <scope>NUCLEOTIDE SEQUENCE [LARGE SCALE GENOMIC DNA]</scope>
    <source>
        <strain evidence="2 3">BE51</strain>
    </source>
</reference>
<gene>
    <name evidence="2" type="ORF">DPV79_30000</name>
</gene>
<keyword evidence="3" id="KW-1185">Reference proteome</keyword>
<keyword evidence="1" id="KW-0732">Signal</keyword>
<feature type="signal peptide" evidence="1">
    <location>
        <begin position="1"/>
        <end position="23"/>
    </location>
</feature>
<proteinExistence type="predicted"/>
<accession>A0A365QLX3</accession>
<dbReference type="EMBL" id="QMFZ01000032">
    <property type="protein sequence ID" value="RBB34920.1"/>
    <property type="molecule type" value="Genomic_DNA"/>
</dbReference>
<evidence type="ECO:0008006" key="4">
    <source>
        <dbReference type="Google" id="ProtNLM"/>
    </source>
</evidence>